<evidence type="ECO:0000256" key="6">
    <source>
        <dbReference type="ARBA" id="ARBA00022794"/>
    </source>
</evidence>
<comment type="similarity">
    <text evidence="2">Belongs to the CEP162 family.</text>
</comment>
<keyword evidence="7 9" id="KW-0175">Coiled coil</keyword>
<keyword evidence="6" id="KW-0970">Cilium biogenesis/degradation</keyword>
<feature type="compositionally biased region" description="Basic and acidic residues" evidence="10">
    <location>
        <begin position="242"/>
        <end position="252"/>
    </location>
</feature>
<feature type="region of interest" description="Disordered" evidence="10">
    <location>
        <begin position="621"/>
        <end position="757"/>
    </location>
</feature>
<evidence type="ECO:0000256" key="3">
    <source>
        <dbReference type="ARBA" id="ARBA00021406"/>
    </source>
</evidence>
<feature type="region of interest" description="Disordered" evidence="10">
    <location>
        <begin position="353"/>
        <end position="385"/>
    </location>
</feature>
<evidence type="ECO:0000313" key="12">
    <source>
        <dbReference type="Proteomes" id="UP001159427"/>
    </source>
</evidence>
<comment type="caution">
    <text evidence="11">The sequence shown here is derived from an EMBL/GenBank/DDBJ whole genome shotgun (WGS) entry which is preliminary data.</text>
</comment>
<feature type="region of interest" description="Disordered" evidence="10">
    <location>
        <begin position="219"/>
        <end position="328"/>
    </location>
</feature>
<dbReference type="InterPro" id="IPR038774">
    <property type="entry name" value="CEP162-like"/>
</dbReference>
<feature type="region of interest" description="Disordered" evidence="10">
    <location>
        <begin position="1264"/>
        <end position="1292"/>
    </location>
</feature>
<evidence type="ECO:0000256" key="9">
    <source>
        <dbReference type="SAM" id="Coils"/>
    </source>
</evidence>
<evidence type="ECO:0000256" key="2">
    <source>
        <dbReference type="ARBA" id="ARBA00009485"/>
    </source>
</evidence>
<feature type="region of interest" description="Disordered" evidence="10">
    <location>
        <begin position="170"/>
        <end position="203"/>
    </location>
</feature>
<feature type="region of interest" description="Disordered" evidence="10">
    <location>
        <begin position="28"/>
        <end position="101"/>
    </location>
</feature>
<dbReference type="Proteomes" id="UP001159427">
    <property type="component" value="Unassembled WGS sequence"/>
</dbReference>
<evidence type="ECO:0000256" key="7">
    <source>
        <dbReference type="ARBA" id="ARBA00023054"/>
    </source>
</evidence>
<name>A0ABN8PFY9_9CNID</name>
<feature type="compositionally biased region" description="Pro residues" evidence="10">
    <location>
        <begin position="314"/>
        <end position="323"/>
    </location>
</feature>
<feature type="compositionally biased region" description="Basic and acidic residues" evidence="10">
    <location>
        <begin position="654"/>
        <end position="664"/>
    </location>
</feature>
<feature type="coiled-coil region" evidence="9">
    <location>
        <begin position="850"/>
        <end position="1027"/>
    </location>
</feature>
<feature type="compositionally biased region" description="Basic and acidic residues" evidence="10">
    <location>
        <begin position="170"/>
        <end position="179"/>
    </location>
</feature>
<feature type="coiled-coil region" evidence="9">
    <location>
        <begin position="1294"/>
        <end position="1480"/>
    </location>
</feature>
<keyword evidence="8" id="KW-0206">Cytoskeleton</keyword>
<organism evidence="11 12">
    <name type="scientific">Porites evermanni</name>
    <dbReference type="NCBI Taxonomy" id="104178"/>
    <lineage>
        <taxon>Eukaryota</taxon>
        <taxon>Metazoa</taxon>
        <taxon>Cnidaria</taxon>
        <taxon>Anthozoa</taxon>
        <taxon>Hexacorallia</taxon>
        <taxon>Scleractinia</taxon>
        <taxon>Fungiina</taxon>
        <taxon>Poritidae</taxon>
        <taxon>Porites</taxon>
    </lineage>
</organism>
<feature type="compositionally biased region" description="Polar residues" evidence="10">
    <location>
        <begin position="180"/>
        <end position="199"/>
    </location>
</feature>
<dbReference type="PANTHER" id="PTHR34031:SF1">
    <property type="entry name" value="CENTROSOMAL PROTEIN OF 162 KDA"/>
    <property type="match status" value="1"/>
</dbReference>
<feature type="compositionally biased region" description="Acidic residues" evidence="10">
    <location>
        <begin position="621"/>
        <end position="636"/>
    </location>
</feature>
<comment type="subcellular location">
    <subcellularLocation>
        <location evidence="1">Cytoplasm</location>
        <location evidence="1">Cytoskeleton</location>
        <location evidence="1">Microtubule organizing center</location>
        <location evidence="1">Centrosome</location>
        <location evidence="1">Centriole</location>
    </subcellularLocation>
</comment>
<sequence>MSDRWENLRDRFKKKDIDLDAEFEKFLNESMSDESAMGSPRIKTPDLKTKPVRGQMPWWAEEDDEDDNDKREATRQSWLKPKKPEVREQEELKHQDQDAVDNAATPIVPTAVPHSAKGSLTALSAGSHFDSSALSISRDSLEEGLAKSTENTKLPPEEILKRLGSEDFEDTFTHSDETKTGTSASPSSLVPQSFATTKPASMGLETMNELADKEKFFDNVEDGSSPVDYQKKLGEISTSESVTRERREDDRLQATGAELGDSIFNMTGTADKMNRTAVDDAVEDNEEQDEEYSDNFEDEKIPEAELLDTEDPPRPTAPEPPEVAKPSLLSKVSLMESLDSTLETKRPAAALSLLSQQKKQQQVVASPDATAEEVSPEGKVPSMLRTGTEYEASGSTRDIHELQAALQAAQLTATGTGSRYSGNLEPPPTSSVIKAVDQSTDGQIVIEKNDQGETRARGFDLQPVVVTDDWQASSAAMTAQGKNTSSFISVDTERGFGLKLVKNSSGFKGSAQGIIHDLGSSVMSSVDDAYMKVDTLEPRGLDLTSAVTSGGRGFDLQPTEDFRGFSLQPATGVRGLDLKPAVDAPPDSVEDGRGIDLQTATEDERGFSLQPVVNLLESELKEDQEDEDEDEDEDTPPPESLQSIKNIARARRSAGKDSLKKSTEAKVTGKRTSKADKERSGRTSVLKEKPAQKKGKGKLGSTSVEKSHLFKPSPSSAPSWSPTPTLRSTRTKTNKSLGASKRLNLESKTIESSPSAKHLAASVESFANYLKHFVRPDSENTEPPAARWSRDEPAKSVSRTSFRMASDEHRLSREKALQAEVENWQLAWKDEKKRNDKLIAEMASREKEWSRRDERSRLEYESQIHELKQELFVMQSKLNETEKEADVRKKVAAGGNLEIASEEELKRLEKEVREQEQLLTGYQQENERLYKELKQMQAKEKANEARMFSENQKLASELANLKEKVERRESSASLGADKISQLTAEMRTLRRRVNDVQEEAEGLRRAKSELEDRIRGVEGERDAAVKQSSQVVEIAELESRYTTEVERLRSKLKWYAENQALLDRDALTLKKKEEEISELKETVARLQAQHGQTVAEKKQRGVERATDAKRIQDLERQVREMEEIIKRRYPNSLPALIYAAASAPGHAQAVTTESPRKQSPTYAFLENRVKKLEAELEDKDEDASKRIRCVEQKYNALRMEYEDRIKNLERDLQSAQDRYDTVSRSNTRVKILEEELQTVRAENESKVRQLKTEVQVLQDALSKAESMEISGGKTSRRRKLELEKRSSDDSNSLIKSLQEKLEKKDFELEDLRQTCNRLQREREQMLASGRIQVDKQTSPTTDPTVENLTQENKRLKEQMSRLSLDMDQQRVRFQASLAETERSARLSREEAADQLASAQAQHKREIDQLKAEFAVSHGSSKIAELKGQLAGQEIVIQRLKAKMADASVNADAVASAKVRDESLQQQVSQLQVDLRRAKERFSPEMKQFHSLETKIAAMEQRHSQREVDLQRIIEKTLLTAKIEKEETEAKWRQVVRQKNREIEKFRYELDAILEILSELKRQGVVIPLRNEEGYVP</sequence>
<evidence type="ECO:0000256" key="5">
    <source>
        <dbReference type="ARBA" id="ARBA00022701"/>
    </source>
</evidence>
<feature type="compositionally biased region" description="Low complexity" evidence="10">
    <location>
        <begin position="712"/>
        <end position="724"/>
    </location>
</feature>
<feature type="compositionally biased region" description="Low complexity" evidence="10">
    <location>
        <begin position="353"/>
        <end position="366"/>
    </location>
</feature>
<evidence type="ECO:0000256" key="10">
    <source>
        <dbReference type="SAM" id="MobiDB-lite"/>
    </source>
</evidence>
<evidence type="ECO:0000256" key="8">
    <source>
        <dbReference type="ARBA" id="ARBA00023212"/>
    </source>
</evidence>
<proteinExistence type="inferred from homology"/>
<keyword evidence="5" id="KW-0493">Microtubule</keyword>
<keyword evidence="12" id="KW-1185">Reference proteome</keyword>
<dbReference type="EMBL" id="CALNXI010000847">
    <property type="protein sequence ID" value="CAH3143066.1"/>
    <property type="molecule type" value="Genomic_DNA"/>
</dbReference>
<protein>
    <recommendedName>
        <fullName evidence="3">Centrosomal protein of 162 kDa</fullName>
    </recommendedName>
</protein>
<evidence type="ECO:0000313" key="11">
    <source>
        <dbReference type="EMBL" id="CAH3143066.1"/>
    </source>
</evidence>
<accession>A0ABN8PFY9</accession>
<reference evidence="11 12" key="1">
    <citation type="submission" date="2022-05" db="EMBL/GenBank/DDBJ databases">
        <authorList>
            <consortium name="Genoscope - CEA"/>
            <person name="William W."/>
        </authorList>
    </citation>
    <scope>NUCLEOTIDE SEQUENCE [LARGE SCALE GENOMIC DNA]</scope>
</reference>
<feature type="region of interest" description="Disordered" evidence="10">
    <location>
        <begin position="775"/>
        <end position="809"/>
    </location>
</feature>
<gene>
    <name evidence="11" type="ORF">PEVE_00042695</name>
</gene>
<feature type="compositionally biased region" description="Basic and acidic residues" evidence="10">
    <location>
        <begin position="673"/>
        <end position="691"/>
    </location>
</feature>
<dbReference type="PANTHER" id="PTHR34031">
    <property type="entry name" value="CENTROSOMAL PROTEIN OF 162 KDA"/>
    <property type="match status" value="1"/>
</dbReference>
<evidence type="ECO:0000256" key="4">
    <source>
        <dbReference type="ARBA" id="ARBA00022490"/>
    </source>
</evidence>
<evidence type="ECO:0000256" key="1">
    <source>
        <dbReference type="ARBA" id="ARBA00004114"/>
    </source>
</evidence>
<feature type="compositionally biased region" description="Acidic residues" evidence="10">
    <location>
        <begin position="280"/>
        <end position="297"/>
    </location>
</feature>
<feature type="compositionally biased region" description="Basic and acidic residues" evidence="10">
    <location>
        <begin position="82"/>
        <end position="97"/>
    </location>
</feature>
<keyword evidence="4" id="KW-0963">Cytoplasm</keyword>
<feature type="coiled-coil region" evidence="9">
    <location>
        <begin position="1062"/>
        <end position="1124"/>
    </location>
</feature>